<protein>
    <submittedName>
        <fullName evidence="1">Uncharacterized protein</fullName>
    </submittedName>
</protein>
<reference evidence="1 2" key="1">
    <citation type="submission" date="2014-11" db="EMBL/GenBank/DDBJ databases">
        <title>Symbiosis island explosion on the genome of extra-slow-growing strains of soybean bradyrhizobia with massive insertion sequences.</title>
        <authorList>
            <person name="Iida T."/>
            <person name="Minamisawa K."/>
        </authorList>
    </citation>
    <scope>NUCLEOTIDE SEQUENCE [LARGE SCALE GENOMIC DNA]</scope>
    <source>
        <strain evidence="1 2">NK6</strain>
    </source>
</reference>
<dbReference type="Proteomes" id="UP000063308">
    <property type="component" value="Chromosome"/>
</dbReference>
<dbReference type="AlphaFoldDB" id="A0A0E4BSI8"/>
<gene>
    <name evidence="1" type="ORF">NK6_5962</name>
</gene>
<sequence>MGGQADVIGTVRAAHVQAPKKPTARRSDGPGSLCVADAEHRRRKLNPTYCSGRARQTS</sequence>
<evidence type="ECO:0000313" key="2">
    <source>
        <dbReference type="Proteomes" id="UP000063308"/>
    </source>
</evidence>
<evidence type="ECO:0000313" key="1">
    <source>
        <dbReference type="EMBL" id="BAR59117.1"/>
    </source>
</evidence>
<dbReference type="EMBL" id="AP014685">
    <property type="protein sequence ID" value="BAR59117.1"/>
    <property type="molecule type" value="Genomic_DNA"/>
</dbReference>
<accession>A0A0E4BSI8</accession>
<organism evidence="1 2">
    <name type="scientific">Bradyrhizobium diazoefficiens</name>
    <dbReference type="NCBI Taxonomy" id="1355477"/>
    <lineage>
        <taxon>Bacteria</taxon>
        <taxon>Pseudomonadati</taxon>
        <taxon>Pseudomonadota</taxon>
        <taxon>Alphaproteobacteria</taxon>
        <taxon>Hyphomicrobiales</taxon>
        <taxon>Nitrobacteraceae</taxon>
        <taxon>Bradyrhizobium</taxon>
    </lineage>
</organism>
<name>A0A0E4BSI8_9BRAD</name>
<proteinExistence type="predicted"/>